<evidence type="ECO:0000256" key="1">
    <source>
        <dbReference type="SAM" id="Phobius"/>
    </source>
</evidence>
<dbReference type="Proteomes" id="UP001430919">
    <property type="component" value="Unassembled WGS sequence"/>
</dbReference>
<dbReference type="RefSeq" id="WP_229990446.1">
    <property type="nucleotide sequence ID" value="NZ_JAJJMO010000001.1"/>
</dbReference>
<comment type="caution">
    <text evidence="2">The sequence shown here is derived from an EMBL/GenBank/DDBJ whole genome shotgun (WGS) entry which is preliminary data.</text>
</comment>
<keyword evidence="1" id="KW-0472">Membrane</keyword>
<protein>
    <submittedName>
        <fullName evidence="2">Uncharacterized protein</fullName>
    </submittedName>
</protein>
<evidence type="ECO:0000313" key="3">
    <source>
        <dbReference type="Proteomes" id="UP001430919"/>
    </source>
</evidence>
<sequence length="202" mass="22936">MDLINENIVKTVLTVSGTVLAAILGKQSLSNLFDSLQRRNLKNVLNDLETFSALDKFDDDFKTKFIEPHVKELYFFSQTGIDTNEKSIPKYISFKDKLGGNYTWPKIKRAKQHLDSNGPEIKINLSKTERICANIAISLSLFFFTGGIISYFYLNQFKTQGIGDILITMGSLIFPMIIGFLFFISIDSILIAKQMEKRLNSL</sequence>
<gene>
    <name evidence="2" type="ORF">LNQ49_18275</name>
</gene>
<reference evidence="2" key="1">
    <citation type="submission" date="2021-11" db="EMBL/GenBank/DDBJ databases">
        <title>Description of novel Flavobacterium species.</title>
        <authorList>
            <person name="Saticioglu I.B."/>
            <person name="Ay H."/>
            <person name="Altun S."/>
            <person name="Duman M."/>
        </authorList>
    </citation>
    <scope>NUCLEOTIDE SEQUENCE</scope>
    <source>
        <strain evidence="2">F-65</strain>
    </source>
</reference>
<feature type="transmembrane region" description="Helical" evidence="1">
    <location>
        <begin position="165"/>
        <end position="192"/>
    </location>
</feature>
<keyword evidence="1" id="KW-1133">Transmembrane helix</keyword>
<feature type="transmembrane region" description="Helical" evidence="1">
    <location>
        <begin position="131"/>
        <end position="153"/>
    </location>
</feature>
<keyword evidence="3" id="KW-1185">Reference proteome</keyword>
<keyword evidence="1" id="KW-0812">Transmembrane</keyword>
<name>A0ABS8MXL9_9FLAO</name>
<proteinExistence type="predicted"/>
<organism evidence="2 3">
    <name type="scientific">Flavobacterium pisciphilum</name>
    <dbReference type="NCBI Taxonomy" id="2893755"/>
    <lineage>
        <taxon>Bacteria</taxon>
        <taxon>Pseudomonadati</taxon>
        <taxon>Bacteroidota</taxon>
        <taxon>Flavobacteriia</taxon>
        <taxon>Flavobacteriales</taxon>
        <taxon>Flavobacteriaceae</taxon>
        <taxon>Flavobacterium</taxon>
    </lineage>
</organism>
<accession>A0ABS8MXL9</accession>
<dbReference type="EMBL" id="JAJJMO010000001">
    <property type="protein sequence ID" value="MCC9073527.1"/>
    <property type="molecule type" value="Genomic_DNA"/>
</dbReference>
<evidence type="ECO:0000313" key="2">
    <source>
        <dbReference type="EMBL" id="MCC9073527.1"/>
    </source>
</evidence>